<name>A0A8H4R5M3_9AGAR</name>
<evidence type="ECO:0000313" key="2">
    <source>
        <dbReference type="Proteomes" id="UP000521872"/>
    </source>
</evidence>
<gene>
    <name evidence="1" type="ORF">D9613_009023</name>
</gene>
<dbReference type="AlphaFoldDB" id="A0A8H4R5M3"/>
<dbReference type="Proteomes" id="UP000521872">
    <property type="component" value="Unassembled WGS sequence"/>
</dbReference>
<organism evidence="1 2">
    <name type="scientific">Agrocybe pediades</name>
    <dbReference type="NCBI Taxonomy" id="84607"/>
    <lineage>
        <taxon>Eukaryota</taxon>
        <taxon>Fungi</taxon>
        <taxon>Dikarya</taxon>
        <taxon>Basidiomycota</taxon>
        <taxon>Agaricomycotina</taxon>
        <taxon>Agaricomycetes</taxon>
        <taxon>Agaricomycetidae</taxon>
        <taxon>Agaricales</taxon>
        <taxon>Agaricineae</taxon>
        <taxon>Strophariaceae</taxon>
        <taxon>Agrocybe</taxon>
    </lineage>
</organism>
<keyword evidence="2" id="KW-1185">Reference proteome</keyword>
<accession>A0A8H4R5M3</accession>
<comment type="caution">
    <text evidence="1">The sequence shown here is derived from an EMBL/GenBank/DDBJ whole genome shotgun (WGS) entry which is preliminary data.</text>
</comment>
<protein>
    <submittedName>
        <fullName evidence="1">Uncharacterized protein</fullName>
    </submittedName>
</protein>
<dbReference type="EMBL" id="JAACJL010000002">
    <property type="protein sequence ID" value="KAF4622626.1"/>
    <property type="molecule type" value="Genomic_DNA"/>
</dbReference>
<proteinExistence type="predicted"/>
<reference evidence="1 2" key="1">
    <citation type="submission" date="2019-12" db="EMBL/GenBank/DDBJ databases">
        <authorList>
            <person name="Floudas D."/>
            <person name="Bentzer J."/>
            <person name="Ahren D."/>
            <person name="Johansson T."/>
            <person name="Persson P."/>
            <person name="Tunlid A."/>
        </authorList>
    </citation>
    <scope>NUCLEOTIDE SEQUENCE [LARGE SCALE GENOMIC DNA]</scope>
    <source>
        <strain evidence="1 2">CBS 102.39</strain>
    </source>
</reference>
<evidence type="ECO:0000313" key="1">
    <source>
        <dbReference type="EMBL" id="KAF4622626.1"/>
    </source>
</evidence>
<sequence>MNRASAEDSGSGVYQRARGEVDSTKYAIVNISRTSMRRTIPEIASPYCAIFGPPEGILLPNMKSDERVSVAIAPGGGASGSMGWIYPTSRR</sequence>